<organism evidence="4 5">
    <name type="scientific">Ruoffia tabacinasalis</name>
    <dbReference type="NCBI Taxonomy" id="87458"/>
    <lineage>
        <taxon>Bacteria</taxon>
        <taxon>Bacillati</taxon>
        <taxon>Bacillota</taxon>
        <taxon>Bacilli</taxon>
        <taxon>Lactobacillales</taxon>
        <taxon>Aerococcaceae</taxon>
        <taxon>Ruoffia</taxon>
    </lineage>
</organism>
<reference evidence="4 5" key="1">
    <citation type="submission" date="2019-05" db="EMBL/GenBank/DDBJ databases">
        <title>The metagenome of a microbial culture collection derived from dairy environment covers the genomic content of the human microbiome.</title>
        <authorList>
            <person name="Roder T."/>
            <person name="Wuthrich D."/>
            <person name="Sattari Z."/>
            <person name="Von Ah U."/>
            <person name="Bar C."/>
            <person name="Ronchi F."/>
            <person name="Macpherson A.J."/>
            <person name="Ganal-Vonarburg S.C."/>
            <person name="Bruggmann R."/>
            <person name="Vergeres G."/>
        </authorList>
    </citation>
    <scope>NUCLEOTIDE SEQUENCE [LARGE SCALE GENOMIC DNA]</scope>
    <source>
        <strain evidence="4 5">FAM 24227</strain>
    </source>
</reference>
<evidence type="ECO:0000313" key="5">
    <source>
        <dbReference type="Proteomes" id="UP000306420"/>
    </source>
</evidence>
<proteinExistence type="predicted"/>
<keyword evidence="2 4" id="KW-0808">Transferase</keyword>
<keyword evidence="1" id="KW-0328">Glycosyltransferase</keyword>
<dbReference type="PANTHER" id="PTHR13778">
    <property type="entry name" value="GLYCOSYLTRANSFERASE 8 DOMAIN-CONTAINING PROTEIN"/>
    <property type="match status" value="1"/>
</dbReference>
<evidence type="ECO:0000256" key="1">
    <source>
        <dbReference type="ARBA" id="ARBA00022676"/>
    </source>
</evidence>
<accession>A0A5R9EJE1</accession>
<comment type="caution">
    <text evidence="4">The sequence shown here is derived from an EMBL/GenBank/DDBJ whole genome shotgun (WGS) entry which is preliminary data.</text>
</comment>
<dbReference type="Pfam" id="PF01501">
    <property type="entry name" value="Glyco_transf_8"/>
    <property type="match status" value="1"/>
</dbReference>
<dbReference type="OrthoDB" id="5672604at2"/>
<keyword evidence="3" id="KW-0479">Metal-binding</keyword>
<dbReference type="InterPro" id="IPR029044">
    <property type="entry name" value="Nucleotide-diphossugar_trans"/>
</dbReference>
<dbReference type="Gene3D" id="3.90.550.10">
    <property type="entry name" value="Spore Coat Polysaccharide Biosynthesis Protein SpsA, Chain A"/>
    <property type="match status" value="1"/>
</dbReference>
<name>A0A5R9EJE1_9LACT</name>
<dbReference type="CDD" id="cd04194">
    <property type="entry name" value="GT8_A4GalT_like"/>
    <property type="match status" value="1"/>
</dbReference>
<evidence type="ECO:0000256" key="2">
    <source>
        <dbReference type="ARBA" id="ARBA00022679"/>
    </source>
</evidence>
<dbReference type="InterPro" id="IPR002495">
    <property type="entry name" value="Glyco_trans_8"/>
</dbReference>
<dbReference type="GO" id="GO:0046872">
    <property type="term" value="F:metal ion binding"/>
    <property type="evidence" value="ECO:0007669"/>
    <property type="project" value="UniProtKB-KW"/>
</dbReference>
<dbReference type="Proteomes" id="UP000306420">
    <property type="component" value="Unassembled WGS sequence"/>
</dbReference>
<evidence type="ECO:0000256" key="3">
    <source>
        <dbReference type="ARBA" id="ARBA00022723"/>
    </source>
</evidence>
<dbReference type="InterPro" id="IPR050748">
    <property type="entry name" value="Glycosyltrans_8_dom-fam"/>
</dbReference>
<dbReference type="PANTHER" id="PTHR13778:SF47">
    <property type="entry name" value="LIPOPOLYSACCHARIDE 1,3-GALACTOSYLTRANSFERASE"/>
    <property type="match status" value="1"/>
</dbReference>
<gene>
    <name evidence="4" type="ORF">FEZ33_02250</name>
</gene>
<dbReference type="EMBL" id="VBSP01000004">
    <property type="protein sequence ID" value="TLQ49061.1"/>
    <property type="molecule type" value="Genomic_DNA"/>
</dbReference>
<sequence>MNLLFSISDNFTEPLLTTLLSIRNNTKEESYVVYVLQKEELKDNKLIHKFCQQLQMEYKPIIIGKNIFQNAPASERWPESIYYRLLAHEFLPSDLDKILYLDADVLCINDLSFLYNKNINDYLYAASSHTRLEVTDTINRLRLGNRELKSYFNSGVLLMNLTLIRQEVKSETIYNFIKENHDFLLMPDQDVLNGLYGNQILPLPDELYNFDSRLPFLYEIMSQKEISYDWIMDNTVILHFCGKNKPWNESERSKFSVLYKHYYSQMKRVTNKITSK</sequence>
<protein>
    <submittedName>
        <fullName evidence="4">Glycosyltransferase family 8 protein</fullName>
    </submittedName>
</protein>
<dbReference type="AlphaFoldDB" id="A0A5R9EJE1"/>
<evidence type="ECO:0000313" key="4">
    <source>
        <dbReference type="EMBL" id="TLQ49061.1"/>
    </source>
</evidence>
<dbReference type="SUPFAM" id="SSF53448">
    <property type="entry name" value="Nucleotide-diphospho-sugar transferases"/>
    <property type="match status" value="1"/>
</dbReference>
<dbReference type="GO" id="GO:0016757">
    <property type="term" value="F:glycosyltransferase activity"/>
    <property type="evidence" value="ECO:0007669"/>
    <property type="project" value="UniProtKB-KW"/>
</dbReference>
<dbReference type="RefSeq" id="WP_138403771.1">
    <property type="nucleotide sequence ID" value="NZ_VBSP01000004.1"/>
</dbReference>